<dbReference type="AlphaFoldDB" id="A0A4R2U223"/>
<evidence type="ECO:0000313" key="2">
    <source>
        <dbReference type="Proteomes" id="UP000295504"/>
    </source>
</evidence>
<reference evidence="1 2" key="1">
    <citation type="submission" date="2019-03" db="EMBL/GenBank/DDBJ databases">
        <title>Genomic Encyclopedia of Type Strains, Phase IV (KMG-IV): sequencing the most valuable type-strain genomes for metagenomic binning, comparative biology and taxonomic classification.</title>
        <authorList>
            <person name="Goeker M."/>
        </authorList>
    </citation>
    <scope>NUCLEOTIDE SEQUENCE [LARGE SCALE GENOMIC DNA]</scope>
    <source>
        <strain evidence="1 2">DSM 100013</strain>
    </source>
</reference>
<dbReference type="InterPro" id="IPR016039">
    <property type="entry name" value="Thiolase-like"/>
</dbReference>
<evidence type="ECO:0008006" key="3">
    <source>
        <dbReference type="Google" id="ProtNLM"/>
    </source>
</evidence>
<organism evidence="1 2">
    <name type="scientific">Serpentinicella alkaliphila</name>
    <dbReference type="NCBI Taxonomy" id="1734049"/>
    <lineage>
        <taxon>Bacteria</taxon>
        <taxon>Bacillati</taxon>
        <taxon>Bacillota</taxon>
        <taxon>Clostridia</taxon>
        <taxon>Peptostreptococcales</taxon>
        <taxon>Natronincolaceae</taxon>
        <taxon>Serpentinicella</taxon>
    </lineage>
</organism>
<evidence type="ECO:0000313" key="1">
    <source>
        <dbReference type="EMBL" id="TCQ01683.1"/>
    </source>
</evidence>
<accession>A0A4R2U223</accession>
<sequence length="380" mass="42739">MDIIYSKKLIDICGNRLSMELIKEAFEEAMLINKRLISNNLKIAYFFIDPLINSFEAANNFYFNVLECESISRINTYKSGASPIQALCDAKELIDNNLYDAVFIFGQELLLSNMRNYRDEVKKAMNIFEEKALIQCYNELAEQLCNEVGLTEDQFLKISDLLYDNYTKSYNQNTGSNSVSERGRVLDNMNAHLFKLTDCANPNIDFVGGIVVSNTNAAELLGIDRENKTLVSSCKYNVVKGDPNNLDRIIGNKGEIFPHLKEAFNAAQEESKINVGTEYSIGNLLLEVYTCYPPIPIAFLLSTEIIKDISEIEKFIKENQMTVSGGLNLARAPWNNPALSGLIDLCEKMKKHKIKYGVVHGNGGIGEIQGVAILERYEGR</sequence>
<dbReference type="Proteomes" id="UP000295504">
    <property type="component" value="Unassembled WGS sequence"/>
</dbReference>
<dbReference type="EMBL" id="SLYC01000024">
    <property type="protein sequence ID" value="TCQ01683.1"/>
    <property type="molecule type" value="Genomic_DNA"/>
</dbReference>
<protein>
    <recommendedName>
        <fullName evidence="3">Acetyl-CoA acetyltransferase</fullName>
    </recommendedName>
</protein>
<proteinExistence type="predicted"/>
<gene>
    <name evidence="1" type="ORF">EDD79_102424</name>
</gene>
<name>A0A4R2U223_9FIRM</name>
<dbReference type="RefSeq" id="WP_243098237.1">
    <property type="nucleotide sequence ID" value="NZ_CP058648.1"/>
</dbReference>
<dbReference type="GO" id="GO:0016746">
    <property type="term" value="F:acyltransferase activity"/>
    <property type="evidence" value="ECO:0007669"/>
    <property type="project" value="InterPro"/>
</dbReference>
<dbReference type="Gene3D" id="3.40.47.10">
    <property type="match status" value="1"/>
</dbReference>
<comment type="caution">
    <text evidence="1">The sequence shown here is derived from an EMBL/GenBank/DDBJ whole genome shotgun (WGS) entry which is preliminary data.</text>
</comment>
<keyword evidence="2" id="KW-1185">Reference proteome</keyword>